<evidence type="ECO:0000256" key="9">
    <source>
        <dbReference type="ARBA" id="ARBA00022833"/>
    </source>
</evidence>
<evidence type="ECO:0000256" key="2">
    <source>
        <dbReference type="ARBA" id="ARBA00004170"/>
    </source>
</evidence>
<keyword evidence="10 15" id="KW-0067">ATP-binding</keyword>
<dbReference type="InterPro" id="IPR011130">
    <property type="entry name" value="SecA_preprotein_X-link_dom"/>
</dbReference>
<dbReference type="InterPro" id="IPR011116">
    <property type="entry name" value="SecA_Wing/Scaffold"/>
</dbReference>
<evidence type="ECO:0000256" key="14">
    <source>
        <dbReference type="ARBA" id="ARBA00023136"/>
    </source>
</evidence>
<evidence type="ECO:0000256" key="13">
    <source>
        <dbReference type="ARBA" id="ARBA00023010"/>
    </source>
</evidence>
<dbReference type="Gene3D" id="3.40.50.300">
    <property type="entry name" value="P-loop containing nucleotide triphosphate hydrolases"/>
    <property type="match status" value="2"/>
</dbReference>
<dbReference type="InterPro" id="IPR014018">
    <property type="entry name" value="SecA_motor_DEAD"/>
</dbReference>
<dbReference type="CDD" id="cd18803">
    <property type="entry name" value="SF2_C_secA"/>
    <property type="match status" value="1"/>
</dbReference>
<keyword evidence="17" id="KW-0175">Coiled coil</keyword>
<dbReference type="InterPro" id="IPR044722">
    <property type="entry name" value="SecA_SF2_C"/>
</dbReference>
<dbReference type="Pfam" id="PF21090">
    <property type="entry name" value="P-loop_SecA"/>
    <property type="match status" value="1"/>
</dbReference>
<dbReference type="GO" id="GO:0005524">
    <property type="term" value="F:ATP binding"/>
    <property type="evidence" value="ECO:0007669"/>
    <property type="project" value="UniProtKB-UniRule"/>
</dbReference>
<evidence type="ECO:0000256" key="11">
    <source>
        <dbReference type="ARBA" id="ARBA00022927"/>
    </source>
</evidence>
<keyword evidence="4 15" id="KW-0813">Transport</keyword>
<protein>
    <recommendedName>
        <fullName evidence="15 16">Protein translocase subunit SecA</fullName>
        <ecNumber evidence="15">7.4.2.8</ecNumber>
    </recommendedName>
</protein>
<evidence type="ECO:0000256" key="3">
    <source>
        <dbReference type="ARBA" id="ARBA00007650"/>
    </source>
</evidence>
<evidence type="ECO:0000313" key="22">
    <source>
        <dbReference type="EMBL" id="PJF32084.1"/>
    </source>
</evidence>
<accession>A0A2M8P3F2</accession>
<dbReference type="FunFam" id="3.90.1440.10:FF:000002">
    <property type="entry name" value="Protein translocase subunit SecA"/>
    <property type="match status" value="1"/>
</dbReference>
<feature type="binding site" evidence="15">
    <location>
        <position position="536"/>
    </location>
    <ligand>
        <name>ATP</name>
        <dbReference type="ChEBI" id="CHEBI:30616"/>
    </ligand>
</feature>
<keyword evidence="9" id="KW-0862">Zinc</keyword>
<dbReference type="EC" id="7.4.2.8" evidence="15"/>
<evidence type="ECO:0000256" key="16">
    <source>
        <dbReference type="RuleBase" id="RU003874"/>
    </source>
</evidence>
<dbReference type="GO" id="GO:0005829">
    <property type="term" value="C:cytosol"/>
    <property type="evidence" value="ECO:0007669"/>
    <property type="project" value="TreeGrafter"/>
</dbReference>
<evidence type="ECO:0000256" key="17">
    <source>
        <dbReference type="SAM" id="Coils"/>
    </source>
</evidence>
<dbReference type="Gene3D" id="3.10.450.50">
    <property type="match status" value="1"/>
</dbReference>
<feature type="domain" description="Helicase C-terminal" evidence="20">
    <location>
        <begin position="458"/>
        <end position="654"/>
    </location>
</feature>
<feature type="binding site" evidence="15">
    <location>
        <position position="88"/>
    </location>
    <ligand>
        <name>ATP</name>
        <dbReference type="ChEBI" id="CHEBI:30616"/>
    </ligand>
</feature>
<evidence type="ECO:0000259" key="21">
    <source>
        <dbReference type="PROSITE" id="PS51196"/>
    </source>
</evidence>
<dbReference type="SUPFAM" id="SSF52540">
    <property type="entry name" value="P-loop containing nucleoside triphosphate hydrolases"/>
    <property type="match status" value="2"/>
</dbReference>
<dbReference type="GO" id="GO:0008564">
    <property type="term" value="F:protein-exporting ATPase activity"/>
    <property type="evidence" value="ECO:0007669"/>
    <property type="project" value="UniProtKB-EC"/>
</dbReference>
<dbReference type="GO" id="GO:0046872">
    <property type="term" value="F:metal ion binding"/>
    <property type="evidence" value="ECO:0007669"/>
    <property type="project" value="UniProtKB-KW"/>
</dbReference>
<dbReference type="Pfam" id="PF07516">
    <property type="entry name" value="SecA_SW"/>
    <property type="match status" value="1"/>
</dbReference>
<dbReference type="PRINTS" id="PR00906">
    <property type="entry name" value="SECA"/>
</dbReference>
<dbReference type="CDD" id="cd17928">
    <property type="entry name" value="DEXDc_SecA"/>
    <property type="match status" value="1"/>
</dbReference>
<dbReference type="InterPro" id="IPR027417">
    <property type="entry name" value="P-loop_NTPase"/>
</dbReference>
<comment type="similarity">
    <text evidence="3 15 16">Belongs to the SecA family.</text>
</comment>
<dbReference type="PROSITE" id="PS51192">
    <property type="entry name" value="HELICASE_ATP_BIND_1"/>
    <property type="match status" value="1"/>
</dbReference>
<evidence type="ECO:0000256" key="8">
    <source>
        <dbReference type="ARBA" id="ARBA00022741"/>
    </source>
</evidence>
<feature type="compositionally biased region" description="Basic and acidic residues" evidence="18">
    <location>
        <begin position="928"/>
        <end position="937"/>
    </location>
</feature>
<feature type="coiled-coil region" evidence="17">
    <location>
        <begin position="22"/>
        <end position="49"/>
    </location>
</feature>
<name>A0A2M8P3F2_9CHLR</name>
<dbReference type="NCBIfam" id="NF009538">
    <property type="entry name" value="PRK12904.1"/>
    <property type="match status" value="1"/>
</dbReference>
<evidence type="ECO:0000256" key="18">
    <source>
        <dbReference type="SAM" id="MobiDB-lite"/>
    </source>
</evidence>
<dbReference type="SMART" id="SM00957">
    <property type="entry name" value="SecA_DEAD"/>
    <property type="match status" value="1"/>
</dbReference>
<comment type="subcellular location">
    <subcellularLocation>
        <location evidence="15">Cell membrane</location>
        <topology evidence="15">Peripheral membrane protein</topology>
        <orientation evidence="15">Cytoplasmic side</orientation>
    </subcellularLocation>
    <subcellularLocation>
        <location evidence="15">Cytoplasm</location>
    </subcellularLocation>
    <subcellularLocation>
        <location evidence="2">Membrane</location>
        <topology evidence="2">Peripheral membrane protein</topology>
    </subcellularLocation>
    <text evidence="15">Distribution is 50-50.</text>
</comment>
<keyword evidence="8 15" id="KW-0547">Nucleotide-binding</keyword>
<evidence type="ECO:0000256" key="6">
    <source>
        <dbReference type="ARBA" id="ARBA00022490"/>
    </source>
</evidence>
<feature type="domain" description="Helicase ATP-binding" evidence="19">
    <location>
        <begin position="90"/>
        <end position="274"/>
    </location>
</feature>
<dbReference type="Pfam" id="PF01043">
    <property type="entry name" value="SecA_PP_bind"/>
    <property type="match status" value="1"/>
</dbReference>
<dbReference type="GO" id="GO:0017038">
    <property type="term" value="P:protein import"/>
    <property type="evidence" value="ECO:0007669"/>
    <property type="project" value="InterPro"/>
</dbReference>
<dbReference type="InterPro" id="IPR020937">
    <property type="entry name" value="SecA_CS"/>
</dbReference>
<dbReference type="NCBIfam" id="TIGR00963">
    <property type="entry name" value="secA"/>
    <property type="match status" value="1"/>
</dbReference>
<comment type="caution">
    <text evidence="22">The sequence shown here is derived from an EMBL/GenBank/DDBJ whole genome shotgun (WGS) entry which is preliminary data.</text>
</comment>
<dbReference type="InterPro" id="IPR001650">
    <property type="entry name" value="Helicase_C-like"/>
</dbReference>
<keyword evidence="13 15" id="KW-0811">Translocation</keyword>
<dbReference type="Pfam" id="PF02810">
    <property type="entry name" value="SEC-C"/>
    <property type="match status" value="1"/>
</dbReference>
<dbReference type="PROSITE" id="PS01312">
    <property type="entry name" value="SECA"/>
    <property type="match status" value="1"/>
</dbReference>
<comment type="function">
    <text evidence="15">Part of the Sec protein translocase complex. Interacts with the SecYEG preprotein conducting channel. Has a central role in coupling the hydrolysis of ATP to the transfer of proteins into and across the cell membrane, serving as an ATP-driven molecular motor driving the stepwise translocation of polypeptide chains across the membrane.</text>
</comment>
<keyword evidence="11 15" id="KW-0653">Protein transport</keyword>
<dbReference type="InterPro" id="IPR011115">
    <property type="entry name" value="SecA_DEAD"/>
</dbReference>
<feature type="region of interest" description="Disordered" evidence="18">
    <location>
        <begin position="915"/>
        <end position="948"/>
    </location>
</feature>
<dbReference type="FunFam" id="3.40.50.300:FF:000113">
    <property type="entry name" value="Preprotein translocase subunit SecA"/>
    <property type="match status" value="1"/>
</dbReference>
<evidence type="ECO:0000313" key="23">
    <source>
        <dbReference type="Proteomes" id="UP000228921"/>
    </source>
</evidence>
<evidence type="ECO:0000256" key="7">
    <source>
        <dbReference type="ARBA" id="ARBA00022723"/>
    </source>
</evidence>
<dbReference type="InterPro" id="IPR014001">
    <property type="entry name" value="Helicase_ATP-bd"/>
</dbReference>
<dbReference type="InterPro" id="IPR036670">
    <property type="entry name" value="SecA_X-link_sf"/>
</dbReference>
<evidence type="ECO:0000256" key="1">
    <source>
        <dbReference type="ARBA" id="ARBA00001947"/>
    </source>
</evidence>
<comment type="subunit">
    <text evidence="15">Monomer and homodimer. Part of the essential Sec protein translocation apparatus which comprises SecA, SecYEG and auxiliary proteins SecDF. Other proteins may also be involved.</text>
</comment>
<keyword evidence="6 15" id="KW-0963">Cytoplasm</keyword>
<dbReference type="PANTHER" id="PTHR30612:SF0">
    <property type="entry name" value="CHLOROPLAST PROTEIN-TRANSPORTING ATPASE"/>
    <property type="match status" value="1"/>
</dbReference>
<proteinExistence type="inferred from homology"/>
<evidence type="ECO:0000256" key="10">
    <source>
        <dbReference type="ARBA" id="ARBA00022840"/>
    </source>
</evidence>
<keyword evidence="12 15" id="KW-1278">Translocase</keyword>
<dbReference type="PROSITE" id="PS51196">
    <property type="entry name" value="SECA_MOTOR_DEAD"/>
    <property type="match status" value="1"/>
</dbReference>
<dbReference type="InterPro" id="IPR000185">
    <property type="entry name" value="SecA"/>
</dbReference>
<dbReference type="SMART" id="SM00958">
    <property type="entry name" value="SecA_PP_bind"/>
    <property type="match status" value="1"/>
</dbReference>
<dbReference type="GO" id="GO:0006605">
    <property type="term" value="P:protein targeting"/>
    <property type="evidence" value="ECO:0007669"/>
    <property type="project" value="UniProtKB-UniRule"/>
</dbReference>
<dbReference type="AlphaFoldDB" id="A0A2M8P3F2"/>
<dbReference type="GO" id="GO:0065002">
    <property type="term" value="P:intracellular protein transmembrane transport"/>
    <property type="evidence" value="ECO:0007669"/>
    <property type="project" value="UniProtKB-UniRule"/>
</dbReference>
<evidence type="ECO:0000256" key="15">
    <source>
        <dbReference type="HAMAP-Rule" id="MF_01382"/>
    </source>
</evidence>
<dbReference type="GO" id="GO:0043952">
    <property type="term" value="P:protein transport by the Sec complex"/>
    <property type="evidence" value="ECO:0007669"/>
    <property type="project" value="UniProtKB-ARBA"/>
</dbReference>
<feature type="domain" description="SecA family profile" evidence="21">
    <location>
        <begin position="4"/>
        <end position="655"/>
    </location>
</feature>
<organism evidence="22 23">
    <name type="scientific">Candidatus Thermofonsia Clade 1 bacterium</name>
    <dbReference type="NCBI Taxonomy" id="2364210"/>
    <lineage>
        <taxon>Bacteria</taxon>
        <taxon>Bacillati</taxon>
        <taxon>Chloroflexota</taxon>
        <taxon>Candidatus Thermofontia</taxon>
        <taxon>Candidatus Thermofonsia Clade 1</taxon>
    </lineage>
</organism>
<comment type="catalytic activity">
    <reaction evidence="15">
        <text>ATP + H2O + cellular proteinSide 1 = ADP + phosphate + cellular proteinSide 2.</text>
        <dbReference type="EC" id="7.4.2.8"/>
    </reaction>
</comment>
<keyword evidence="5 15" id="KW-1003">Cell membrane</keyword>
<evidence type="ECO:0000259" key="20">
    <source>
        <dbReference type="PROSITE" id="PS51194"/>
    </source>
</evidence>
<dbReference type="Pfam" id="PF07517">
    <property type="entry name" value="SecA_DEAD"/>
    <property type="match status" value="1"/>
</dbReference>
<dbReference type="HAMAP" id="MF_01382">
    <property type="entry name" value="SecA"/>
    <property type="match status" value="1"/>
</dbReference>
<comment type="cofactor">
    <cofactor evidence="1">
        <name>Zn(2+)</name>
        <dbReference type="ChEBI" id="CHEBI:29105"/>
    </cofactor>
</comment>
<sequence length="983" mass="112083">MVLKKVLKGIFGDPNERDLKRYREVVKVINELEAQMKALTNDQLRAKTDEFRQRLADGETLDDLLPEAFAVVREASVRTIGLRHYDVQLIGGMVLHDGKIAEMKTGEGKTLVATLPLYLNALTGRGAHLVTPNDYLSKFGLQSMGPIYHFLGLRAAVIQNAAADPSRGSFLYDPTFASDDDRYQYLRPISRREAYEADITYGTNNEFGFDYLRDNMVRTKEEMVQRGHVYAIVDEVDNILIDEARTPLIISGVAEQPREYYQLFAKLVRDLRPSSEESIAEKAPDGDYVEDPKTRTVYLTEQGVEKIEQRLRRAGLLQGDQLYAPENSEMIPYLDNSLRALVIYERDKDYMVENGQVIIVDEFTGRPMYGRRFAEGLHQAIEAKEGVTVQRENMTLATITFQNYFRLYEKLSGMTGTALTEADEFWQIYKLEVVAIPTHLPNIRVDHEDLVFMTERAKWEAILRDIKERHARKQPILIGTVAIETSERLSKLLERERIPHNVLNAKQHEREAIIIAQAGRPGAVTIATNMAGRGVDILLGGNPEGLAREKLRKQGIDITEATPEQWQAALEEAKAECKRDREIVVAAGGLYVIGTERHEARRIDNQLRGRSGRQGDPGESQFYLSLEDELMRRFGGERVKSLMKTLRMPENEPIKNRLISSSIQQAQIRIEGYNFDLRKRVLEYDDVVNKQREVIYQQRRQVLETPNLRPQIEKWIAEEIMALVAEHYTEVPPDSDDDEAWKPDDLYRAALALYPVPSWIKPENWARMDEEEIALELTKGALEVYDKIEAAVTAARNAEAMRQLERDVILFTIDQLWVRHLTDLDVLREGIWSVAIGNRDPLVEYKREAYQMWTVLQAEIRRGIVRTVLRIEVEPKKPEAPAVAAANATTTNGTSNTIGAKNVRATHASISAYDAPKPAARPQPVRESAPEPDRADIWSRTGRNDPCPCGSGKKYKNCHYPIIQQQRAVVDQSEVKRTVKRRR</sequence>
<dbReference type="InterPro" id="IPR036266">
    <property type="entry name" value="SecA_Wing/Scaffold_sf"/>
</dbReference>
<reference evidence="22 23" key="1">
    <citation type="submission" date="2017-11" db="EMBL/GenBank/DDBJ databases">
        <title>Evolution of Phototrophy in the Chloroflexi Phylum Driven by Horizontal Gene Transfer.</title>
        <authorList>
            <person name="Ward L.M."/>
            <person name="Hemp J."/>
            <person name="Shih P.M."/>
            <person name="Mcglynn S.E."/>
            <person name="Fischer W."/>
        </authorList>
    </citation>
    <scope>NUCLEOTIDE SEQUENCE [LARGE SCALE GENOMIC DNA]</scope>
    <source>
        <strain evidence="22">CP2_2F</strain>
    </source>
</reference>
<dbReference type="PANTHER" id="PTHR30612">
    <property type="entry name" value="SECA INNER MEMBRANE COMPONENT OF SEC PROTEIN SECRETION SYSTEM"/>
    <property type="match status" value="1"/>
</dbReference>
<keyword evidence="7" id="KW-0479">Metal-binding</keyword>
<keyword evidence="14 15" id="KW-0472">Membrane</keyword>
<dbReference type="Gene3D" id="1.10.3060.10">
    <property type="entry name" value="Helical scaffold and wing domains of SecA"/>
    <property type="match status" value="1"/>
</dbReference>
<dbReference type="SUPFAM" id="SSF81767">
    <property type="entry name" value="Pre-protein crosslinking domain of SecA"/>
    <property type="match status" value="1"/>
</dbReference>
<evidence type="ECO:0000256" key="5">
    <source>
        <dbReference type="ARBA" id="ARBA00022475"/>
    </source>
</evidence>
<evidence type="ECO:0000256" key="12">
    <source>
        <dbReference type="ARBA" id="ARBA00022967"/>
    </source>
</evidence>
<dbReference type="Proteomes" id="UP000228921">
    <property type="component" value="Unassembled WGS sequence"/>
</dbReference>
<evidence type="ECO:0000256" key="4">
    <source>
        <dbReference type="ARBA" id="ARBA00022448"/>
    </source>
</evidence>
<dbReference type="PROSITE" id="PS51194">
    <property type="entry name" value="HELICASE_CTER"/>
    <property type="match status" value="1"/>
</dbReference>
<feature type="binding site" evidence="15">
    <location>
        <begin position="106"/>
        <end position="110"/>
    </location>
    <ligand>
        <name>ATP</name>
        <dbReference type="ChEBI" id="CHEBI:30616"/>
    </ligand>
</feature>
<dbReference type="GO" id="GO:0031522">
    <property type="term" value="C:cell envelope Sec protein transport complex"/>
    <property type="evidence" value="ECO:0007669"/>
    <property type="project" value="TreeGrafter"/>
</dbReference>
<gene>
    <name evidence="15" type="primary">secA</name>
    <name evidence="22" type="ORF">CUN51_00195</name>
</gene>
<dbReference type="SUPFAM" id="SSF81886">
    <property type="entry name" value="Helical scaffold and wing domains of SecA"/>
    <property type="match status" value="1"/>
</dbReference>
<dbReference type="GO" id="GO:0005886">
    <property type="term" value="C:plasma membrane"/>
    <property type="evidence" value="ECO:0007669"/>
    <property type="project" value="UniProtKB-SubCell"/>
</dbReference>
<evidence type="ECO:0000259" key="19">
    <source>
        <dbReference type="PROSITE" id="PS51192"/>
    </source>
</evidence>
<dbReference type="InterPro" id="IPR004027">
    <property type="entry name" value="SEC_C_motif"/>
</dbReference>
<dbReference type="EMBL" id="PGTK01000001">
    <property type="protein sequence ID" value="PJF32084.1"/>
    <property type="molecule type" value="Genomic_DNA"/>
</dbReference>
<dbReference type="Gene3D" id="3.90.1440.10">
    <property type="entry name" value="SecA, preprotein cross-linking domain"/>
    <property type="match status" value="1"/>
</dbReference>